<evidence type="ECO:0000256" key="3">
    <source>
        <dbReference type="SAM" id="MobiDB-lite"/>
    </source>
</evidence>
<reference evidence="5" key="2">
    <citation type="submission" date="2015-07" db="EMBL/GenBank/DDBJ databases">
        <title>Plasmids, circular viruses and viroids from rat gut.</title>
        <authorList>
            <person name="Jorgensen T.J."/>
            <person name="Hansen M.A."/>
            <person name="Xu Z."/>
            <person name="Tabak M.A."/>
            <person name="Sorensen S.J."/>
            <person name="Hansen L.H."/>
        </authorList>
    </citation>
    <scope>NUCLEOTIDE SEQUENCE</scope>
    <source>
        <plasmid evidence="5">pRGRH0050</plasmid>
    </source>
</reference>
<dbReference type="EMBL" id="LN852741">
    <property type="protein sequence ID" value="CRY93704.1"/>
    <property type="molecule type" value="Genomic_DNA"/>
</dbReference>
<evidence type="ECO:0000256" key="1">
    <source>
        <dbReference type="ARBA" id="ARBA00022971"/>
    </source>
</evidence>
<feature type="domain" description="MobA/MobL protein" evidence="4">
    <location>
        <begin position="17"/>
        <end position="220"/>
    </location>
</feature>
<proteinExistence type="predicted"/>
<dbReference type="NCBIfam" id="NF041496">
    <property type="entry name" value="MobQ"/>
    <property type="match status" value="1"/>
</dbReference>
<keyword evidence="2" id="KW-0175">Coiled coil</keyword>
<dbReference type="Pfam" id="PF03389">
    <property type="entry name" value="MobA_MobL"/>
    <property type="match status" value="1"/>
</dbReference>
<name>A0A0H5PWZ7_9ZZZZ</name>
<dbReference type="AlphaFoldDB" id="A0A0H5PWZ7"/>
<sequence>MAIYHLHCDIIGRSGGRSATAAAAYRATCKIEDRTTGEVFDYTKKEKALYFEILTNGDVPKWATDRAELWNSVEEKENRKNSQFCRSFDIALMKELSLSQNIELIRKWANENYVKRGLVADIAIHAPHRNADGTTNENLHAHILIPTRKMNSDGWAEKDREANDRDFLKQVRTSWADVVNSKFQRLGISEQIDERTLEEQGIDREPQQHIGAKATAMQRKGKTTERKKYKSEGKTAEPKKEISVSDDELKNALENDSEYLRLQELLQKAKAQNSAEQKDIEELKKWENRIQNMTPKEWQSFIRNFGESGLVDEAYGEYARNLKAATERAKTIWVEQNILSITQDFEKNFKARKADWESYKAKKPTPIAERPSVLKAILYNFKTDDGEVFSGRDYDKYRMKQQTILNKWEDGKVFPQSEFECAKSELKDCYDKKYSAVKTAIARHHPKLLERMREGIKDITKKLEEFRPVRAMVQAVKYFKPQKDIELKAWLKAQKQQRNRQRGQDNEYYNGY</sequence>
<protein>
    <recommendedName>
        <fullName evidence="4">MobA/MobL protein domain-containing protein</fullName>
    </recommendedName>
</protein>
<evidence type="ECO:0000256" key="2">
    <source>
        <dbReference type="SAM" id="Coils"/>
    </source>
</evidence>
<reference evidence="5" key="1">
    <citation type="submission" date="2015-06" db="EMBL/GenBank/DDBJ databases">
        <authorList>
            <person name="Joergensen T."/>
        </authorList>
    </citation>
    <scope>NUCLEOTIDE SEQUENCE</scope>
    <source>
        <plasmid evidence="5">pRGRH0050</plasmid>
    </source>
</reference>
<dbReference type="InterPro" id="IPR005053">
    <property type="entry name" value="MobA_MobL"/>
</dbReference>
<evidence type="ECO:0000313" key="5">
    <source>
        <dbReference type="EMBL" id="CRY93704.1"/>
    </source>
</evidence>
<geneLocation type="plasmid" evidence="5">
    <name>pRGRH0050</name>
</geneLocation>
<keyword evidence="5" id="KW-0614">Plasmid</keyword>
<feature type="coiled-coil region" evidence="2">
    <location>
        <begin position="259"/>
        <end position="286"/>
    </location>
</feature>
<accession>A0A0H5PWZ7</accession>
<dbReference type="Gene3D" id="3.30.930.30">
    <property type="match status" value="1"/>
</dbReference>
<organism evidence="5">
    <name type="scientific">uncultured prokaryote</name>
    <dbReference type="NCBI Taxonomy" id="198431"/>
    <lineage>
        <taxon>unclassified sequences</taxon>
        <taxon>environmental samples</taxon>
    </lineage>
</organism>
<feature type="region of interest" description="Disordered" evidence="3">
    <location>
        <begin position="212"/>
        <end position="243"/>
    </location>
</feature>
<keyword evidence="1" id="KW-0184">Conjugation</keyword>
<feature type="compositionally biased region" description="Basic and acidic residues" evidence="3">
    <location>
        <begin position="222"/>
        <end position="243"/>
    </location>
</feature>
<evidence type="ECO:0000259" key="4">
    <source>
        <dbReference type="Pfam" id="PF03389"/>
    </source>
</evidence>